<feature type="transmembrane region" description="Helical" evidence="1">
    <location>
        <begin position="108"/>
        <end position="132"/>
    </location>
</feature>
<dbReference type="RefSeq" id="WP_002935304.1">
    <property type="nucleotide sequence ID" value="NZ_BCBZ01000003.1"/>
</dbReference>
<dbReference type="Proteomes" id="UP000075182">
    <property type="component" value="Unassembled WGS sequence"/>
</dbReference>
<keyword evidence="1" id="KW-1133">Transmembrane helix</keyword>
<dbReference type="EMBL" id="JABXEU010000019">
    <property type="protein sequence ID" value="NVH37039.1"/>
    <property type="molecule type" value="Genomic_DNA"/>
</dbReference>
<reference evidence="3 7" key="2">
    <citation type="submission" date="2020-06" db="EMBL/GenBank/DDBJ databases">
        <title>Pan-genome analysis of Streptococcus suis serotype 2 revealed genomic diversity among strains of different virulence.</title>
        <authorList>
            <person name="Guo G."/>
            <person name="Zhang W."/>
        </authorList>
    </citation>
    <scope>NUCLEOTIDE SEQUENCE [LARGE SCALE GENOMIC DNA]</scope>
    <source>
        <strain evidence="3 7">ZJ92091101</strain>
    </source>
</reference>
<feature type="transmembrane region" description="Helical" evidence="1">
    <location>
        <begin position="187"/>
        <end position="210"/>
    </location>
</feature>
<feature type="transmembrane region" description="Helical" evidence="1">
    <location>
        <begin position="222"/>
        <end position="242"/>
    </location>
</feature>
<feature type="transmembrane region" description="Helical" evidence="1">
    <location>
        <begin position="152"/>
        <end position="180"/>
    </location>
</feature>
<reference evidence="2 5" key="1">
    <citation type="submission" date="2016-02" db="EMBL/GenBank/DDBJ databases">
        <authorList>
            <consortium name="Pathogen Informatics"/>
        </authorList>
    </citation>
    <scope>NUCLEOTIDE SEQUENCE [LARGE SCALE GENOMIC DNA]</scope>
    <source>
        <strain evidence="2 5">SS999</strain>
    </source>
</reference>
<name>A0A0K2E386_STRSU</name>
<evidence type="ECO:0000313" key="7">
    <source>
        <dbReference type="Proteomes" id="UP000548355"/>
    </source>
</evidence>
<dbReference type="PATRIC" id="fig|1307.1317.peg.1029"/>
<dbReference type="OrthoDB" id="9801152at2"/>
<evidence type="ECO:0000313" key="2">
    <source>
        <dbReference type="EMBL" id="CYX93465.1"/>
    </source>
</evidence>
<gene>
    <name evidence="2" type="ORF">ERS132536_01964</name>
    <name evidence="3" type="ORF">HU146_07195</name>
    <name evidence="4" type="ORF">SSU1300283_00067</name>
</gene>
<dbReference type="Proteomes" id="UP000516797">
    <property type="component" value="Chromosome"/>
</dbReference>
<feature type="transmembrane region" description="Helical" evidence="1">
    <location>
        <begin position="20"/>
        <end position="37"/>
    </location>
</feature>
<proteinExistence type="predicted"/>
<protein>
    <submittedName>
        <fullName evidence="2">Sugar ABC transporter permease</fullName>
    </submittedName>
</protein>
<dbReference type="EMBL" id="FIMD01000020">
    <property type="protein sequence ID" value="CYX93465.1"/>
    <property type="molecule type" value="Genomic_DNA"/>
</dbReference>
<dbReference type="EMBL" id="CP058741">
    <property type="protein sequence ID" value="QOE27399.1"/>
    <property type="molecule type" value="Genomic_DNA"/>
</dbReference>
<reference evidence="4 6" key="3">
    <citation type="submission" date="2020-07" db="EMBL/GenBank/DDBJ databases">
        <title>Complete genome sequences of Streptococcus suis pig pathogenic strain 10, 13-00283-02 and 16085/3b.</title>
        <authorList>
            <person name="Bunk B."/>
            <person name="Jakobczak B."/>
            <person name="Florian V."/>
            <person name="Dittmar D."/>
            <person name="Maeder U."/>
            <person name="Jarek M."/>
            <person name="Baums C.G."/>
            <person name="Haeussler S."/>
            <person name="Voelker U."/>
            <person name="Michalik S."/>
        </authorList>
    </citation>
    <scope>NUCLEOTIDE SEQUENCE [LARGE SCALE GENOMIC DNA]</scope>
    <source>
        <strain evidence="4 6">13-00283-02</strain>
    </source>
</reference>
<keyword evidence="1" id="KW-0812">Transmembrane</keyword>
<keyword evidence="1" id="KW-0472">Membrane</keyword>
<dbReference type="AlphaFoldDB" id="A0A0K2E386"/>
<feature type="transmembrane region" description="Helical" evidence="1">
    <location>
        <begin position="68"/>
        <end position="87"/>
    </location>
</feature>
<accession>A0A0K2E386</accession>
<evidence type="ECO:0000313" key="6">
    <source>
        <dbReference type="Proteomes" id="UP000516797"/>
    </source>
</evidence>
<evidence type="ECO:0000313" key="3">
    <source>
        <dbReference type="EMBL" id="NVH37039.1"/>
    </source>
</evidence>
<evidence type="ECO:0000313" key="4">
    <source>
        <dbReference type="EMBL" id="QOE27399.1"/>
    </source>
</evidence>
<evidence type="ECO:0000256" key="1">
    <source>
        <dbReference type="SAM" id="Phobius"/>
    </source>
</evidence>
<organism evidence="3 7">
    <name type="scientific">Streptococcus suis</name>
    <dbReference type="NCBI Taxonomy" id="1307"/>
    <lineage>
        <taxon>Bacteria</taxon>
        <taxon>Bacillati</taxon>
        <taxon>Bacillota</taxon>
        <taxon>Bacilli</taxon>
        <taxon>Lactobacillales</taxon>
        <taxon>Streptococcaceae</taxon>
        <taxon>Streptococcus</taxon>
    </lineage>
</organism>
<evidence type="ECO:0000313" key="5">
    <source>
        <dbReference type="Proteomes" id="UP000075182"/>
    </source>
</evidence>
<sequence length="256" mass="28671">MKQIFPAIFKTIWKRKETQIYLLFTLFPFIYLVTSFIEGSNFMQIHASEGSVSLVAFTNMMMSSVDSFILPSLTLYFLAISVFRKEVDEHTMFLYRDLGRKQIFWSKYLGLLATIVIFYGLFFATSAFVHYVRVIHLPFGSPSVFDTSLAESLSNVFCIVAYLLKDILSVSLATALCLYLKNITTMIIGFLVTITMMILAVVGGPVAMIFPTSYMPLASEGLTGVGLAYLGAIGVTLVYALVFTKIAAKKFKNLEF</sequence>
<dbReference type="Proteomes" id="UP000548355">
    <property type="component" value="Unassembled WGS sequence"/>
</dbReference>